<evidence type="ECO:0000313" key="3">
    <source>
        <dbReference type="Proteomes" id="UP001432322"/>
    </source>
</evidence>
<dbReference type="GO" id="GO:0005634">
    <property type="term" value="C:nucleus"/>
    <property type="evidence" value="ECO:0007669"/>
    <property type="project" value="TreeGrafter"/>
</dbReference>
<comment type="caution">
    <text evidence="2">The sequence shown here is derived from an EMBL/GenBank/DDBJ whole genome shotgun (WGS) entry which is preliminary data.</text>
</comment>
<dbReference type="InterPro" id="IPR038336">
    <property type="entry name" value="NET_sf"/>
</dbReference>
<keyword evidence="3" id="KW-1185">Reference proteome</keyword>
<gene>
    <name evidence="2" type="ORF">PFISCL1PPCAC_372</name>
</gene>
<dbReference type="GO" id="GO:0006355">
    <property type="term" value="P:regulation of DNA-templated transcription"/>
    <property type="evidence" value="ECO:0007669"/>
    <property type="project" value="TreeGrafter"/>
</dbReference>
<reference evidence="2" key="1">
    <citation type="submission" date="2023-10" db="EMBL/GenBank/DDBJ databases">
        <title>Genome assembly of Pristionchus species.</title>
        <authorList>
            <person name="Yoshida K."/>
            <person name="Sommer R.J."/>
        </authorList>
    </citation>
    <scope>NUCLEOTIDE SEQUENCE</scope>
    <source>
        <strain evidence="2">RS5133</strain>
    </source>
</reference>
<organism evidence="2 3">
    <name type="scientific">Pristionchus fissidentatus</name>
    <dbReference type="NCBI Taxonomy" id="1538716"/>
    <lineage>
        <taxon>Eukaryota</taxon>
        <taxon>Metazoa</taxon>
        <taxon>Ecdysozoa</taxon>
        <taxon>Nematoda</taxon>
        <taxon>Chromadorea</taxon>
        <taxon>Rhabditida</taxon>
        <taxon>Rhabditina</taxon>
        <taxon>Diplogasteromorpha</taxon>
        <taxon>Diplogasteroidea</taxon>
        <taxon>Neodiplogasteridae</taxon>
        <taxon>Pristionchus</taxon>
    </lineage>
</organism>
<dbReference type="PANTHER" id="PTHR22880:SF225">
    <property type="entry name" value="BROMODOMAIN-CONTAINING PROTEIN BET-1-RELATED"/>
    <property type="match status" value="1"/>
</dbReference>
<sequence length="517" mass="60051">AIAGTIMDSAPPQDELMENQYEIVSDDLENAEEEKLMDGIGDEEEVEREPIWDVDYSFDSDDEASVVPLGKIEVIMLNVAFIMLERKPSSERIIQIVEKRENREISRNLSYEDNEICVKELQPKTQHELMAFVKALQKANGGELPRTIPKCNALNDDISAELVRGVKYTFNEEDEESKEPMTEIEKKQLYFELALIHQWDTIHTIIEKRSNPQSERFVRYEEWRELDMMTFRELNKFKYAIKNLVARGTEELEKNADDEQKTQEMKDALEDKDYSFDSDDEDNQIPMNYIERMKLGQQSKDVGDGYLRTSLIIKTREGVDTHFTVDQVHHHMLQPKTVREIEAFYDSEQAKKGIVNSRELTKEISTKKFTSEDAKDYFFDSDDENNEEPMTDEQSESLSWSYEFLPWQSIARAHHIIESRENVEVDVEKGFFPPTEIIRLFNDEHIAAFRNLQPKTQWELRAYIESEIEKSKKAERLKKRRAAGLPDTAGEKVSPAAPEGAAEELSSYFSNSTCTIN</sequence>
<feature type="region of interest" description="Disordered" evidence="1">
    <location>
        <begin position="475"/>
        <end position="517"/>
    </location>
</feature>
<dbReference type="AlphaFoldDB" id="A0AAV5UTX3"/>
<dbReference type="InterPro" id="IPR050935">
    <property type="entry name" value="Bromo_chromatin_reader"/>
</dbReference>
<evidence type="ECO:0000256" key="1">
    <source>
        <dbReference type="SAM" id="MobiDB-lite"/>
    </source>
</evidence>
<accession>A0AAV5UTX3</accession>
<dbReference type="Gene3D" id="1.20.1270.220">
    <property type="match status" value="1"/>
</dbReference>
<dbReference type="Proteomes" id="UP001432322">
    <property type="component" value="Unassembled WGS sequence"/>
</dbReference>
<evidence type="ECO:0000313" key="2">
    <source>
        <dbReference type="EMBL" id="GMT09075.1"/>
    </source>
</evidence>
<proteinExistence type="predicted"/>
<dbReference type="GO" id="GO:0000785">
    <property type="term" value="C:chromatin"/>
    <property type="evidence" value="ECO:0007669"/>
    <property type="project" value="TreeGrafter"/>
</dbReference>
<feature type="non-terminal residue" evidence="2">
    <location>
        <position position="1"/>
    </location>
</feature>
<dbReference type="PANTHER" id="PTHR22880">
    <property type="entry name" value="FALZ-RELATED BROMODOMAIN-CONTAINING PROTEINS"/>
    <property type="match status" value="1"/>
</dbReference>
<name>A0AAV5UTX3_9BILA</name>
<protein>
    <submittedName>
        <fullName evidence="2">Uncharacterized protein</fullName>
    </submittedName>
</protein>
<dbReference type="GO" id="GO:0006338">
    <property type="term" value="P:chromatin remodeling"/>
    <property type="evidence" value="ECO:0007669"/>
    <property type="project" value="TreeGrafter"/>
</dbReference>
<dbReference type="EMBL" id="BTSY01000001">
    <property type="protein sequence ID" value="GMT09075.1"/>
    <property type="molecule type" value="Genomic_DNA"/>
</dbReference>
<feature type="compositionally biased region" description="Polar residues" evidence="1">
    <location>
        <begin position="507"/>
        <end position="517"/>
    </location>
</feature>